<reference evidence="1" key="2">
    <citation type="journal article" date="2015" name="Fish Shellfish Immunol.">
        <title>Early steps in the European eel (Anguilla anguilla)-Vibrio vulnificus interaction in the gills: Role of the RtxA13 toxin.</title>
        <authorList>
            <person name="Callol A."/>
            <person name="Pajuelo D."/>
            <person name="Ebbesson L."/>
            <person name="Teles M."/>
            <person name="MacKenzie S."/>
            <person name="Amaro C."/>
        </authorList>
    </citation>
    <scope>NUCLEOTIDE SEQUENCE</scope>
</reference>
<organism evidence="1">
    <name type="scientific">Anguilla anguilla</name>
    <name type="common">European freshwater eel</name>
    <name type="synonym">Muraena anguilla</name>
    <dbReference type="NCBI Taxonomy" id="7936"/>
    <lineage>
        <taxon>Eukaryota</taxon>
        <taxon>Metazoa</taxon>
        <taxon>Chordata</taxon>
        <taxon>Craniata</taxon>
        <taxon>Vertebrata</taxon>
        <taxon>Euteleostomi</taxon>
        <taxon>Actinopterygii</taxon>
        <taxon>Neopterygii</taxon>
        <taxon>Teleostei</taxon>
        <taxon>Anguilliformes</taxon>
        <taxon>Anguillidae</taxon>
        <taxon>Anguilla</taxon>
    </lineage>
</organism>
<evidence type="ECO:0000313" key="1">
    <source>
        <dbReference type="EMBL" id="JAH58793.1"/>
    </source>
</evidence>
<reference evidence="1" key="1">
    <citation type="submission" date="2014-11" db="EMBL/GenBank/DDBJ databases">
        <authorList>
            <person name="Amaro Gonzalez C."/>
        </authorList>
    </citation>
    <scope>NUCLEOTIDE SEQUENCE</scope>
</reference>
<proteinExistence type="predicted"/>
<protein>
    <submittedName>
        <fullName evidence="1">Uncharacterized protein</fullName>
    </submittedName>
</protein>
<dbReference type="AlphaFoldDB" id="A0A0E9U1G0"/>
<dbReference type="EMBL" id="GBXM01049784">
    <property type="protein sequence ID" value="JAH58793.1"/>
    <property type="molecule type" value="Transcribed_RNA"/>
</dbReference>
<accession>A0A0E9U1G0</accession>
<sequence>MLCREGSQRKFSLLKTSGTLVLEELVFFKKPLLSRHIQEQEKYHRPVSTTQGLYQGVTEWLKEEMFITSGWG</sequence>
<name>A0A0E9U1G0_ANGAN</name>